<dbReference type="PANTHER" id="PTHR23430">
    <property type="entry name" value="HISTONE H2A"/>
    <property type="match status" value="1"/>
</dbReference>
<evidence type="ECO:0000256" key="1">
    <source>
        <dbReference type="ARBA" id="ARBA00002001"/>
    </source>
</evidence>
<keyword evidence="9" id="KW-0238">DNA-binding</keyword>
<dbReference type="SUPFAM" id="SSF47113">
    <property type="entry name" value="Histone-fold"/>
    <property type="match status" value="1"/>
</dbReference>
<dbReference type="OrthoDB" id="9421954at2759"/>
<accession>A0A3M7T5R9</accession>
<evidence type="ECO:0000259" key="10">
    <source>
        <dbReference type="Pfam" id="PF16211"/>
    </source>
</evidence>
<dbReference type="GO" id="GO:0000786">
    <property type="term" value="C:nucleosome"/>
    <property type="evidence" value="ECO:0007669"/>
    <property type="project" value="UniProtKB-KW"/>
</dbReference>
<evidence type="ECO:0000313" key="12">
    <source>
        <dbReference type="Proteomes" id="UP000276133"/>
    </source>
</evidence>
<dbReference type="FunFam" id="1.10.20.10:FF:000103">
    <property type="entry name" value="Histone H2A type 1"/>
    <property type="match status" value="1"/>
</dbReference>
<sequence>MSSPENENNLRGSSRAGLLFPVRRIDRLLKKGNYSDRIGSAAPVYLSAVLEYLTAEILELSGNAAKDIKKKESFLLTIRNDAESTQLLSGITISQCVILPKIRTILLPKKEATST</sequence>
<evidence type="ECO:0000256" key="2">
    <source>
        <dbReference type="ARBA" id="ARBA00004123"/>
    </source>
</evidence>
<dbReference type="EMBL" id="REGN01000224">
    <property type="protein sequence ID" value="RNA43423.1"/>
    <property type="molecule type" value="Genomic_DNA"/>
</dbReference>
<evidence type="ECO:0000256" key="8">
    <source>
        <dbReference type="ARBA" id="ARBA00023269"/>
    </source>
</evidence>
<comment type="subunit">
    <text evidence="5 9">The nucleosome is a histone octamer containing two molecules each of H2A, H2B, H3 and H4 assembled in one H3-H4 heterotetramer and two H2A-H2B heterodimers. The octamer wraps approximately 147 bp of DNA.</text>
</comment>
<dbReference type="Gene3D" id="1.10.20.10">
    <property type="entry name" value="Histone, subunit A"/>
    <property type="match status" value="1"/>
</dbReference>
<feature type="domain" description="Histone H2A C-terminal" evidence="10">
    <location>
        <begin position="83"/>
        <end position="114"/>
    </location>
</feature>
<dbReference type="PRINTS" id="PR00620">
    <property type="entry name" value="HISTONEH2A"/>
</dbReference>
<comment type="function">
    <text evidence="1">Core component of nucleosome. Nucleosomes wrap and compact DNA into chromatin, limiting DNA accessibility to the cellular machineries which require DNA as a template. Histones thereby play a central role in transcription regulation, DNA repair, DNA replication and chromosomal stability. DNA accessibility is regulated via a complex set of post-translational modifications of histones, also called histone code, and nucleosome remodeling.</text>
</comment>
<evidence type="ECO:0000256" key="7">
    <source>
        <dbReference type="ARBA" id="ARBA00023242"/>
    </source>
</evidence>
<comment type="subcellular location">
    <subcellularLocation>
        <location evidence="3">Chromosome</location>
    </subcellularLocation>
    <subcellularLocation>
        <location evidence="2 9">Nucleus</location>
    </subcellularLocation>
</comment>
<dbReference type="InterPro" id="IPR002119">
    <property type="entry name" value="Histone_H2A"/>
</dbReference>
<keyword evidence="6 9" id="KW-0158">Chromosome</keyword>
<dbReference type="CDD" id="cd00074">
    <property type="entry name" value="HFD_H2A"/>
    <property type="match status" value="1"/>
</dbReference>
<dbReference type="STRING" id="10195.A0A3M7T5R9"/>
<dbReference type="GO" id="GO:0046982">
    <property type="term" value="F:protein heterodimerization activity"/>
    <property type="evidence" value="ECO:0007669"/>
    <property type="project" value="InterPro"/>
</dbReference>
<keyword evidence="12" id="KW-1185">Reference proteome</keyword>
<dbReference type="GO" id="GO:0003677">
    <property type="term" value="F:DNA binding"/>
    <property type="evidence" value="ECO:0007669"/>
    <property type="project" value="UniProtKB-KW"/>
</dbReference>
<evidence type="ECO:0000256" key="6">
    <source>
        <dbReference type="ARBA" id="ARBA00022454"/>
    </source>
</evidence>
<dbReference type="InterPro" id="IPR032454">
    <property type="entry name" value="Histone_H2A_C"/>
</dbReference>
<keyword evidence="8 9" id="KW-0544">Nucleosome core</keyword>
<comment type="similarity">
    <text evidence="4 9">Belongs to the histone H2A family.</text>
</comment>
<dbReference type="InterPro" id="IPR032458">
    <property type="entry name" value="Histone_H2A_CS"/>
</dbReference>
<gene>
    <name evidence="11" type="ORF">BpHYR1_039718</name>
</gene>
<evidence type="ECO:0000256" key="4">
    <source>
        <dbReference type="ARBA" id="ARBA00010691"/>
    </source>
</evidence>
<reference evidence="11 12" key="1">
    <citation type="journal article" date="2018" name="Sci. Rep.">
        <title>Genomic signatures of local adaptation to the degree of environmental predictability in rotifers.</title>
        <authorList>
            <person name="Franch-Gras L."/>
            <person name="Hahn C."/>
            <person name="Garcia-Roger E.M."/>
            <person name="Carmona M.J."/>
            <person name="Serra M."/>
            <person name="Gomez A."/>
        </authorList>
    </citation>
    <scope>NUCLEOTIDE SEQUENCE [LARGE SCALE GENOMIC DNA]</scope>
    <source>
        <strain evidence="11">HYR1</strain>
    </source>
</reference>
<dbReference type="InterPro" id="IPR009072">
    <property type="entry name" value="Histone-fold"/>
</dbReference>
<dbReference type="Pfam" id="PF16211">
    <property type="entry name" value="Histone_H2A_C"/>
    <property type="match status" value="1"/>
</dbReference>
<evidence type="ECO:0000313" key="11">
    <source>
        <dbReference type="EMBL" id="RNA43423.1"/>
    </source>
</evidence>
<proteinExistence type="inferred from homology"/>
<dbReference type="SMART" id="SM00414">
    <property type="entry name" value="H2A"/>
    <property type="match status" value="1"/>
</dbReference>
<evidence type="ECO:0000256" key="3">
    <source>
        <dbReference type="ARBA" id="ARBA00004286"/>
    </source>
</evidence>
<dbReference type="GO" id="GO:0005634">
    <property type="term" value="C:nucleus"/>
    <property type="evidence" value="ECO:0007669"/>
    <property type="project" value="UniProtKB-SubCell"/>
</dbReference>
<name>A0A3M7T5R9_BRAPC</name>
<evidence type="ECO:0000256" key="9">
    <source>
        <dbReference type="RuleBase" id="RU003767"/>
    </source>
</evidence>
<dbReference type="Proteomes" id="UP000276133">
    <property type="component" value="Unassembled WGS sequence"/>
</dbReference>
<dbReference type="AlphaFoldDB" id="A0A3M7T5R9"/>
<keyword evidence="7 9" id="KW-0539">Nucleus</keyword>
<dbReference type="PROSITE" id="PS00046">
    <property type="entry name" value="HISTONE_H2A"/>
    <property type="match status" value="1"/>
</dbReference>
<dbReference type="GO" id="GO:0030527">
    <property type="term" value="F:structural constituent of chromatin"/>
    <property type="evidence" value="ECO:0007669"/>
    <property type="project" value="InterPro"/>
</dbReference>
<evidence type="ECO:0000256" key="5">
    <source>
        <dbReference type="ARBA" id="ARBA00011538"/>
    </source>
</evidence>
<comment type="caution">
    <text evidence="11">The sequence shown here is derived from an EMBL/GenBank/DDBJ whole genome shotgun (WGS) entry which is preliminary data.</text>
</comment>
<protein>
    <recommendedName>
        <fullName evidence="9">Histone H2A</fullName>
    </recommendedName>
</protein>
<organism evidence="11 12">
    <name type="scientific">Brachionus plicatilis</name>
    <name type="common">Marine rotifer</name>
    <name type="synonym">Brachionus muelleri</name>
    <dbReference type="NCBI Taxonomy" id="10195"/>
    <lineage>
        <taxon>Eukaryota</taxon>
        <taxon>Metazoa</taxon>
        <taxon>Spiralia</taxon>
        <taxon>Gnathifera</taxon>
        <taxon>Rotifera</taxon>
        <taxon>Eurotatoria</taxon>
        <taxon>Monogononta</taxon>
        <taxon>Pseudotrocha</taxon>
        <taxon>Ploima</taxon>
        <taxon>Brachionidae</taxon>
        <taxon>Brachionus</taxon>
    </lineage>
</organism>